<evidence type="ECO:0000313" key="2">
    <source>
        <dbReference type="EMBL" id="PUW02926.1"/>
    </source>
</evidence>
<organism evidence="2 3">
    <name type="scientific">Cronobacter sakazakii</name>
    <name type="common">Enterobacter sakazakii</name>
    <dbReference type="NCBI Taxonomy" id="28141"/>
    <lineage>
        <taxon>Bacteria</taxon>
        <taxon>Pseudomonadati</taxon>
        <taxon>Pseudomonadota</taxon>
        <taxon>Gammaproteobacteria</taxon>
        <taxon>Enterobacterales</taxon>
        <taxon>Enterobacteriaceae</taxon>
        <taxon>Cronobacter</taxon>
    </lineage>
</organism>
<evidence type="ECO:0000313" key="3">
    <source>
        <dbReference type="Proteomes" id="UP000244856"/>
    </source>
</evidence>
<dbReference type="EMBL" id="WAGF01000019">
    <property type="protein sequence ID" value="KAB0876004.1"/>
    <property type="molecule type" value="Genomic_DNA"/>
</dbReference>
<evidence type="ECO:0000313" key="1">
    <source>
        <dbReference type="EMBL" id="KAB0876004.1"/>
    </source>
</evidence>
<dbReference type="EMBL" id="NCTU01000010">
    <property type="protein sequence ID" value="PUW02926.1"/>
    <property type="molecule type" value="Genomic_DNA"/>
</dbReference>
<dbReference type="AlphaFoldDB" id="A0A3S5HNJ2"/>
<sequence>MTRPASLCSVRAPGWEVRFTNASGNHIHPATGCLAGGTKITVFFVTFRYNSPSRPCRHP</sequence>
<dbReference type="Proteomes" id="UP000439917">
    <property type="component" value="Unassembled WGS sequence"/>
</dbReference>
<dbReference type="Proteomes" id="UP000244856">
    <property type="component" value="Unassembled WGS sequence"/>
</dbReference>
<evidence type="ECO:0000313" key="4">
    <source>
        <dbReference type="Proteomes" id="UP000439917"/>
    </source>
</evidence>
<proteinExistence type="predicted"/>
<accession>A0A3S5HNJ2</accession>
<protein>
    <submittedName>
        <fullName evidence="2">Uncharacterized protein</fullName>
    </submittedName>
</protein>
<comment type="caution">
    <text evidence="2">The sequence shown here is derived from an EMBL/GenBank/DDBJ whole genome shotgun (WGS) entry which is preliminary data.</text>
</comment>
<reference evidence="1 4" key="2">
    <citation type="submission" date="2019-09" db="EMBL/GenBank/DDBJ databases">
        <title>Prevalence, distribution, and phylogeny of type two toxin-antitoxin genes possessed by Cronobacter species where C. sakazakii homologs follow sequence type lineages.</title>
        <authorList>
            <person name="Finkelstein S."/>
            <person name="Negrete F."/>
            <person name="Jang H."/>
            <person name="Gopinath G.R."/>
            <person name="Tall B.D."/>
        </authorList>
    </citation>
    <scope>NUCLEOTIDE SEQUENCE [LARGE SCALE GENOMIC DNA]</scope>
    <source>
        <strain evidence="1 4">MOD1_Comp4</strain>
    </source>
</reference>
<gene>
    <name evidence="2" type="ORF">B7T07_16375</name>
    <name evidence="1" type="ORF">FZI38_18900</name>
</gene>
<name>A0A3S5HNJ2_CROSK</name>
<reference evidence="2 3" key="1">
    <citation type="submission" date="2017-04" db="EMBL/GenBank/DDBJ databases">
        <title>Cronobacter sakazakii, ST83 Lineage Isolates.</title>
        <authorList>
            <person name="Chase H."/>
            <person name="Tall B."/>
            <person name="Gopinath G."/>
            <person name="Lehner A."/>
        </authorList>
    </citation>
    <scope>NUCLEOTIDE SEQUENCE [LARGE SCALE GENOMIC DNA]</scope>
    <source>
        <strain evidence="2 3">MOD1_Comp15</strain>
    </source>
</reference>